<feature type="transmembrane region" description="Helical" evidence="6">
    <location>
        <begin position="127"/>
        <end position="146"/>
    </location>
</feature>
<dbReference type="InterPro" id="IPR000620">
    <property type="entry name" value="EamA_dom"/>
</dbReference>
<feature type="transmembrane region" description="Helical" evidence="6">
    <location>
        <begin position="220"/>
        <end position="239"/>
    </location>
</feature>
<feature type="transmembrane region" description="Helical" evidence="6">
    <location>
        <begin position="276"/>
        <end position="296"/>
    </location>
</feature>
<accession>A0A0D8HK08</accession>
<evidence type="ECO:0000256" key="3">
    <source>
        <dbReference type="ARBA" id="ARBA00022692"/>
    </source>
</evidence>
<proteinExistence type="inferred from homology"/>
<dbReference type="OrthoDB" id="5242975at2"/>
<evidence type="ECO:0000256" key="4">
    <source>
        <dbReference type="ARBA" id="ARBA00022989"/>
    </source>
</evidence>
<dbReference type="Proteomes" id="UP000032360">
    <property type="component" value="Unassembled WGS sequence"/>
</dbReference>
<comment type="similarity">
    <text evidence="2">Belongs to the EamA transporter family.</text>
</comment>
<dbReference type="GO" id="GO:0016020">
    <property type="term" value="C:membrane"/>
    <property type="evidence" value="ECO:0007669"/>
    <property type="project" value="UniProtKB-SubCell"/>
</dbReference>
<keyword evidence="5 6" id="KW-0472">Membrane</keyword>
<dbReference type="InterPro" id="IPR050638">
    <property type="entry name" value="AA-Vitamin_Transporters"/>
</dbReference>
<name>A0A0D8HK08_9ACTN</name>
<evidence type="ECO:0000256" key="2">
    <source>
        <dbReference type="ARBA" id="ARBA00007362"/>
    </source>
</evidence>
<comment type="subcellular location">
    <subcellularLocation>
        <location evidence="1">Membrane</location>
        <topology evidence="1">Multi-pass membrane protein</topology>
    </subcellularLocation>
</comment>
<evidence type="ECO:0000259" key="7">
    <source>
        <dbReference type="Pfam" id="PF00892"/>
    </source>
</evidence>
<feature type="domain" description="EamA" evidence="7">
    <location>
        <begin position="155"/>
        <end position="292"/>
    </location>
</feature>
<reference evidence="8 9" key="1">
    <citation type="submission" date="2015-01" db="EMBL/GenBank/DDBJ databases">
        <title>Draft genome of the acidophilic iron oxidizer Acidithrix ferrooxidans strain Py-F3.</title>
        <authorList>
            <person name="Poehlein A."/>
            <person name="Eisen S."/>
            <person name="Schloemann M."/>
            <person name="Johnson B.D."/>
            <person name="Daniel R."/>
            <person name="Muehling M."/>
        </authorList>
    </citation>
    <scope>NUCLEOTIDE SEQUENCE [LARGE SCALE GENOMIC DNA]</scope>
    <source>
        <strain evidence="8 9">Py-F3</strain>
    </source>
</reference>
<feature type="domain" description="EamA" evidence="7">
    <location>
        <begin position="11"/>
        <end position="141"/>
    </location>
</feature>
<dbReference type="SUPFAM" id="SSF103481">
    <property type="entry name" value="Multidrug resistance efflux transporter EmrE"/>
    <property type="match status" value="2"/>
</dbReference>
<feature type="transmembrane region" description="Helical" evidence="6">
    <location>
        <begin position="186"/>
        <end position="208"/>
    </location>
</feature>
<keyword evidence="4 6" id="KW-1133">Transmembrane helix</keyword>
<dbReference type="STRING" id="1280514.AXFE_08300"/>
<dbReference type="PANTHER" id="PTHR32322">
    <property type="entry name" value="INNER MEMBRANE TRANSPORTER"/>
    <property type="match status" value="1"/>
</dbReference>
<evidence type="ECO:0000256" key="1">
    <source>
        <dbReference type="ARBA" id="ARBA00004141"/>
    </source>
</evidence>
<feature type="transmembrane region" description="Helical" evidence="6">
    <location>
        <begin position="95"/>
        <end position="115"/>
    </location>
</feature>
<keyword evidence="9" id="KW-1185">Reference proteome</keyword>
<feature type="transmembrane region" description="Helical" evidence="6">
    <location>
        <begin position="152"/>
        <end position="174"/>
    </location>
</feature>
<feature type="transmembrane region" description="Helical" evidence="6">
    <location>
        <begin position="7"/>
        <end position="27"/>
    </location>
</feature>
<gene>
    <name evidence="8" type="primary">yedA</name>
    <name evidence="8" type="ORF">AXFE_08300</name>
</gene>
<dbReference type="RefSeq" id="WP_052604592.1">
    <property type="nucleotide sequence ID" value="NZ_JXYS01000019.1"/>
</dbReference>
<comment type="caution">
    <text evidence="8">The sequence shown here is derived from an EMBL/GenBank/DDBJ whole genome shotgun (WGS) entry which is preliminary data.</text>
</comment>
<keyword evidence="3 6" id="KW-0812">Transmembrane</keyword>
<dbReference type="AlphaFoldDB" id="A0A0D8HK08"/>
<feature type="transmembrane region" description="Helical" evidence="6">
    <location>
        <begin position="33"/>
        <end position="55"/>
    </location>
</feature>
<organism evidence="8 9">
    <name type="scientific">Acidithrix ferrooxidans</name>
    <dbReference type="NCBI Taxonomy" id="1280514"/>
    <lineage>
        <taxon>Bacteria</taxon>
        <taxon>Bacillati</taxon>
        <taxon>Actinomycetota</taxon>
        <taxon>Acidimicrobiia</taxon>
        <taxon>Acidimicrobiales</taxon>
        <taxon>Acidimicrobiaceae</taxon>
        <taxon>Acidithrix</taxon>
    </lineage>
</organism>
<evidence type="ECO:0000313" key="8">
    <source>
        <dbReference type="EMBL" id="KJF18295.1"/>
    </source>
</evidence>
<dbReference type="Pfam" id="PF00892">
    <property type="entry name" value="EamA"/>
    <property type="match status" value="2"/>
</dbReference>
<evidence type="ECO:0000313" key="9">
    <source>
        <dbReference type="Proteomes" id="UP000032360"/>
    </source>
</evidence>
<evidence type="ECO:0000256" key="6">
    <source>
        <dbReference type="SAM" id="Phobius"/>
    </source>
</evidence>
<dbReference type="EMBL" id="JXYS01000019">
    <property type="protein sequence ID" value="KJF18295.1"/>
    <property type="molecule type" value="Genomic_DNA"/>
</dbReference>
<protein>
    <submittedName>
        <fullName evidence="8">Putative inner membrane transporter YedA</fullName>
    </submittedName>
</protein>
<dbReference type="InterPro" id="IPR037185">
    <property type="entry name" value="EmrE-like"/>
</dbReference>
<dbReference type="PANTHER" id="PTHR32322:SF9">
    <property type="entry name" value="AMINO-ACID METABOLITE EFFLUX PUMP-RELATED"/>
    <property type="match status" value="1"/>
</dbReference>
<evidence type="ECO:0000256" key="5">
    <source>
        <dbReference type="ARBA" id="ARBA00023136"/>
    </source>
</evidence>
<feature type="transmembrane region" description="Helical" evidence="6">
    <location>
        <begin position="246"/>
        <end position="270"/>
    </location>
</feature>
<sequence>MKLNPRLELFLLGGLWGLSYVLIEVGLRDFSPAVVVFGRLLGGSLVLLVALIFSEKPFIKSGSRRKFWLLMPIQALVASALPYLAISYGETKTSTAIAGMLNAATPLFTVVFVKLTSSSEVVGRRKGVGVVLGLVGVALILSPWNSNGSSSAQLVGDLVVLLASISYALGFVYTKRYLGALSATPIMVAFAQISIAGAISILYLPFFHAPRHPSGSAVEGFLAIVVLGFVQTGLATLMYHRVVRELGATASSVVSYIVPLVAVAAGVVLLGDHLSGSFLAGAGVVLISVVMVAGGFKVKRDAATKLP</sequence>
<feature type="transmembrane region" description="Helical" evidence="6">
    <location>
        <begin position="67"/>
        <end position="89"/>
    </location>
</feature>